<keyword evidence="9" id="KW-1185">Reference proteome</keyword>
<organism evidence="8 9">
    <name type="scientific">Clostridium malenominatum</name>
    <dbReference type="NCBI Taxonomy" id="1539"/>
    <lineage>
        <taxon>Bacteria</taxon>
        <taxon>Bacillati</taxon>
        <taxon>Bacillota</taxon>
        <taxon>Clostridia</taxon>
        <taxon>Eubacteriales</taxon>
        <taxon>Clostridiaceae</taxon>
        <taxon>Clostridium</taxon>
    </lineage>
</organism>
<dbReference type="Proteomes" id="UP001500339">
    <property type="component" value="Unassembled WGS sequence"/>
</dbReference>
<dbReference type="InterPro" id="IPR020003">
    <property type="entry name" value="ATPase_a/bsu_AS"/>
</dbReference>
<dbReference type="Pfam" id="PF22919">
    <property type="entry name" value="ATP-synt_VA_C"/>
    <property type="match status" value="1"/>
</dbReference>
<evidence type="ECO:0000256" key="2">
    <source>
        <dbReference type="ARBA" id="ARBA00022448"/>
    </source>
</evidence>
<comment type="similarity">
    <text evidence="1 4">Belongs to the ATPase alpha/beta chains family.</text>
</comment>
<name>A0ABN1IUY7_9CLOT</name>
<dbReference type="InterPro" id="IPR004100">
    <property type="entry name" value="ATPase_F1/V1/A1_a/bsu_N"/>
</dbReference>
<reference evidence="8 9" key="1">
    <citation type="journal article" date="2019" name="Int. J. Syst. Evol. Microbiol.">
        <title>The Global Catalogue of Microorganisms (GCM) 10K type strain sequencing project: providing services to taxonomists for standard genome sequencing and annotation.</title>
        <authorList>
            <consortium name="The Broad Institute Genomics Platform"/>
            <consortium name="The Broad Institute Genome Sequencing Center for Infectious Disease"/>
            <person name="Wu L."/>
            <person name="Ma J."/>
        </authorList>
    </citation>
    <scope>NUCLEOTIDE SEQUENCE [LARGE SCALE GENOMIC DNA]</scope>
    <source>
        <strain evidence="8 9">JCM 1405</strain>
    </source>
</reference>
<feature type="domain" description="ATP synthase A/B type C-terminal" evidence="7">
    <location>
        <begin position="354"/>
        <end position="453"/>
    </location>
</feature>
<dbReference type="CDD" id="cd18112">
    <property type="entry name" value="ATP-synt_V_A-type_beta_C"/>
    <property type="match status" value="1"/>
</dbReference>
<dbReference type="InterPro" id="IPR022879">
    <property type="entry name" value="V-ATPase_su_B/beta"/>
</dbReference>
<evidence type="ECO:0000259" key="7">
    <source>
        <dbReference type="Pfam" id="PF22919"/>
    </source>
</evidence>
<dbReference type="SUPFAM" id="SSF47917">
    <property type="entry name" value="C-terminal domain of alpha and beta subunits of F1 ATP synthase"/>
    <property type="match status" value="1"/>
</dbReference>
<evidence type="ECO:0000313" key="9">
    <source>
        <dbReference type="Proteomes" id="UP001500339"/>
    </source>
</evidence>
<evidence type="ECO:0000259" key="5">
    <source>
        <dbReference type="Pfam" id="PF00006"/>
    </source>
</evidence>
<keyword evidence="4" id="KW-0375">Hydrogen ion transport</keyword>
<evidence type="ECO:0000259" key="6">
    <source>
        <dbReference type="Pfam" id="PF02874"/>
    </source>
</evidence>
<keyword evidence="4" id="KW-0066">ATP synthesis</keyword>
<protein>
    <recommendedName>
        <fullName evidence="4">V-type ATP synthase beta chain</fullName>
    </recommendedName>
    <alternativeName>
        <fullName evidence="4">V-ATPase subunit B</fullName>
    </alternativeName>
</protein>
<evidence type="ECO:0000256" key="1">
    <source>
        <dbReference type="ARBA" id="ARBA00008936"/>
    </source>
</evidence>
<dbReference type="PANTHER" id="PTHR43389">
    <property type="entry name" value="V-TYPE PROTON ATPASE SUBUNIT B"/>
    <property type="match status" value="1"/>
</dbReference>
<proteinExistence type="inferred from homology"/>
<dbReference type="InterPro" id="IPR027417">
    <property type="entry name" value="P-loop_NTPase"/>
</dbReference>
<comment type="caution">
    <text evidence="8">The sequence shown here is derived from an EMBL/GenBank/DDBJ whole genome shotgun (WGS) entry which is preliminary data.</text>
</comment>
<accession>A0ABN1IUY7</accession>
<dbReference type="InterPro" id="IPR000194">
    <property type="entry name" value="ATPase_F1/V1/A1_a/bsu_nucl-bd"/>
</dbReference>
<keyword evidence="3 4" id="KW-0406">Ion transport</keyword>
<evidence type="ECO:0000256" key="4">
    <source>
        <dbReference type="HAMAP-Rule" id="MF_00310"/>
    </source>
</evidence>
<dbReference type="SUPFAM" id="SSF52540">
    <property type="entry name" value="P-loop containing nucleoside triphosphate hydrolases"/>
    <property type="match status" value="1"/>
</dbReference>
<evidence type="ECO:0000313" key="8">
    <source>
        <dbReference type="EMBL" id="GAA0721869.1"/>
    </source>
</evidence>
<dbReference type="CDD" id="cd01135">
    <property type="entry name" value="V_A-ATPase_B"/>
    <property type="match status" value="1"/>
</dbReference>
<evidence type="ECO:0000256" key="3">
    <source>
        <dbReference type="ARBA" id="ARBA00023065"/>
    </source>
</evidence>
<dbReference type="InterPro" id="IPR055190">
    <property type="entry name" value="ATP-synt_VA_C"/>
</dbReference>
<comment type="function">
    <text evidence="4">Produces ATP from ADP in the presence of a proton gradient across the membrane. The V-type beta chain is a regulatory subunit.</text>
</comment>
<dbReference type="CDD" id="cd18118">
    <property type="entry name" value="ATP-synt_V_A-type_beta_N"/>
    <property type="match status" value="1"/>
</dbReference>
<dbReference type="Pfam" id="PF02874">
    <property type="entry name" value="ATP-synt_ab_N"/>
    <property type="match status" value="1"/>
</dbReference>
<dbReference type="PIRSF" id="PIRSF039114">
    <property type="entry name" value="V-ATPsynth_beta/V-ATPase_B"/>
    <property type="match status" value="1"/>
</dbReference>
<dbReference type="Pfam" id="PF00006">
    <property type="entry name" value="ATP-synt_ab"/>
    <property type="match status" value="1"/>
</dbReference>
<dbReference type="PANTHER" id="PTHR43389:SF4">
    <property type="entry name" value="V-TYPE PROTON ATPASE SUBUNIT B"/>
    <property type="match status" value="1"/>
</dbReference>
<feature type="domain" description="ATPase F1/V1/A1 complex alpha/beta subunit N-terminal" evidence="6">
    <location>
        <begin position="9"/>
        <end position="74"/>
    </location>
</feature>
<dbReference type="PROSITE" id="PS00152">
    <property type="entry name" value="ATPASE_ALPHA_BETA"/>
    <property type="match status" value="1"/>
</dbReference>
<dbReference type="HAMAP" id="MF_00310">
    <property type="entry name" value="ATP_synth_B_arch"/>
    <property type="match status" value="1"/>
</dbReference>
<dbReference type="RefSeq" id="WP_343767930.1">
    <property type="nucleotide sequence ID" value="NZ_BAAACF010000001.1"/>
</dbReference>
<dbReference type="EMBL" id="BAAACF010000001">
    <property type="protein sequence ID" value="GAA0721869.1"/>
    <property type="molecule type" value="Genomic_DNA"/>
</dbReference>
<sequence>MIKEYRTVKEVVGPLMLVEGVENVKYDELVEIEIQTGEIRRGRVLEISEDKALIQLFEGSAGINIKGSKAKFLGKPLEIGVSEDMLGRVFDGLGRPKDNGPKIIPDKRIDIAGEPINPVARNYPSEFIQTGISAIDGLNTLVRGQKLPVFSASGLPHAQLAAQIARQAKVLGSDSKFAVVFAAIGITFEEAQFFVDDFTKTGAIDRSVLFMNLANDPAVERIATPRMALTTAEYLAYERGMHVLVIMTDITNYCEALREVSAARKEVPGRRGYPGYLYTDLATLYERAGRIKGREGSITQIPILTMPEDDKTHPIPDLTGYITEGQIILSRELYRKGVMPPIDVLPSLSRLKDKGIGKGKTREDHADTMNQLFAGYAQGKQAKELAVILGESALSDADKQYAKFAEAFEKEYVSQGFTTNRTIEETLNLGWKLLSILPRTELKRIRDEYLEKYLPQTSNKDE</sequence>
<dbReference type="Gene3D" id="3.40.50.12240">
    <property type="match status" value="1"/>
</dbReference>
<dbReference type="NCBIfam" id="NF003235">
    <property type="entry name" value="PRK04196.1"/>
    <property type="match status" value="1"/>
</dbReference>
<gene>
    <name evidence="4" type="primary">atpB</name>
    <name evidence="8" type="ORF">GCM10008905_12760</name>
</gene>
<feature type="domain" description="ATPase F1/V1/A1 complex alpha/beta subunit nucleotide-binding" evidence="5">
    <location>
        <begin position="131"/>
        <end position="349"/>
    </location>
</feature>
<keyword evidence="2 4" id="KW-0813">Transport</keyword>